<proteinExistence type="predicted"/>
<dbReference type="Proteomes" id="UP001558613">
    <property type="component" value="Unassembled WGS sequence"/>
</dbReference>
<keyword evidence="2" id="KW-1185">Reference proteome</keyword>
<protein>
    <submittedName>
        <fullName evidence="1">Uncharacterized protein</fullName>
    </submittedName>
</protein>
<evidence type="ECO:0000313" key="2">
    <source>
        <dbReference type="Proteomes" id="UP001558613"/>
    </source>
</evidence>
<sequence length="81" mass="9187">MRCGRDSFMLDSFVGKRATFMQHCGSIPPVPPESHLDVQSLLHIKALLLKNGSKRPTKSTRSHTADDWHFVFLLCTESMRS</sequence>
<comment type="caution">
    <text evidence="1">The sequence shown here is derived from an EMBL/GenBank/DDBJ whole genome shotgun (WGS) entry which is preliminary data.</text>
</comment>
<accession>A0ABR3L843</accession>
<dbReference type="EMBL" id="JAYMGO010000024">
    <property type="protein sequence ID" value="KAL1248171.1"/>
    <property type="molecule type" value="Genomic_DNA"/>
</dbReference>
<name>A0ABR3L843_9TELE</name>
<evidence type="ECO:0000313" key="1">
    <source>
        <dbReference type="EMBL" id="KAL1248171.1"/>
    </source>
</evidence>
<organism evidence="1 2">
    <name type="scientific">Cirrhinus molitorella</name>
    <name type="common">mud carp</name>
    <dbReference type="NCBI Taxonomy" id="172907"/>
    <lineage>
        <taxon>Eukaryota</taxon>
        <taxon>Metazoa</taxon>
        <taxon>Chordata</taxon>
        <taxon>Craniata</taxon>
        <taxon>Vertebrata</taxon>
        <taxon>Euteleostomi</taxon>
        <taxon>Actinopterygii</taxon>
        <taxon>Neopterygii</taxon>
        <taxon>Teleostei</taxon>
        <taxon>Ostariophysi</taxon>
        <taxon>Cypriniformes</taxon>
        <taxon>Cyprinidae</taxon>
        <taxon>Labeoninae</taxon>
        <taxon>Labeonini</taxon>
        <taxon>Cirrhinus</taxon>
    </lineage>
</organism>
<gene>
    <name evidence="1" type="ORF">QQF64_021489</name>
</gene>
<reference evidence="1 2" key="1">
    <citation type="submission" date="2023-09" db="EMBL/GenBank/DDBJ databases">
        <authorList>
            <person name="Wang M."/>
        </authorList>
    </citation>
    <scope>NUCLEOTIDE SEQUENCE [LARGE SCALE GENOMIC DNA]</scope>
    <source>
        <strain evidence="1">GT-2023</strain>
        <tissue evidence="1">Liver</tissue>
    </source>
</reference>